<dbReference type="HOGENOM" id="CLU_3345616_0_0_0"/>
<gene>
    <name evidence="1" type="ORF">SPV1_02562</name>
</gene>
<protein>
    <submittedName>
        <fullName evidence="1">Uncharacterized protein</fullName>
    </submittedName>
</protein>
<organism evidence="1 2">
    <name type="scientific">Mariprofundus ferrooxydans PV-1</name>
    <dbReference type="NCBI Taxonomy" id="314345"/>
    <lineage>
        <taxon>Bacteria</taxon>
        <taxon>Pseudomonadati</taxon>
        <taxon>Pseudomonadota</taxon>
        <taxon>Candidatius Mariprofundia</taxon>
        <taxon>Mariprofundales</taxon>
        <taxon>Mariprofundaceae</taxon>
        <taxon>Mariprofundus</taxon>
    </lineage>
</organism>
<dbReference type="AlphaFoldDB" id="Q0F1V6"/>
<dbReference type="EMBL" id="AATS01000002">
    <property type="protein sequence ID" value="EAU55794.1"/>
    <property type="molecule type" value="Genomic_DNA"/>
</dbReference>
<accession>Q0F1V6</accession>
<evidence type="ECO:0000313" key="1">
    <source>
        <dbReference type="EMBL" id="EAU55794.1"/>
    </source>
</evidence>
<comment type="caution">
    <text evidence="1">The sequence shown here is derived from an EMBL/GenBank/DDBJ whole genome shotgun (WGS) entry which is preliminary data.</text>
</comment>
<reference evidence="1 2" key="1">
    <citation type="submission" date="2006-09" db="EMBL/GenBank/DDBJ databases">
        <authorList>
            <person name="Emerson D."/>
            <person name="Ferriera S."/>
            <person name="Johnson J."/>
            <person name="Kravitz S."/>
            <person name="Halpern A."/>
            <person name="Remington K."/>
            <person name="Beeson K."/>
            <person name="Tran B."/>
            <person name="Rogers Y.-H."/>
            <person name="Friedman R."/>
            <person name="Venter J.C."/>
        </authorList>
    </citation>
    <scope>NUCLEOTIDE SEQUENCE [LARGE SCALE GENOMIC DNA]</scope>
    <source>
        <strain evidence="1 2">PV-1</strain>
    </source>
</reference>
<dbReference type="InParanoid" id="Q0F1V6"/>
<sequence>MQAIGLIDAATPDGYCIVQLKQVTGGIRNTAGDLRPK</sequence>
<evidence type="ECO:0000313" key="2">
    <source>
        <dbReference type="Proteomes" id="UP000005297"/>
    </source>
</evidence>
<keyword evidence="2" id="KW-1185">Reference proteome</keyword>
<proteinExistence type="predicted"/>
<name>Q0F1V6_9PROT</name>
<dbReference type="Proteomes" id="UP000005297">
    <property type="component" value="Unassembled WGS sequence"/>
</dbReference>